<evidence type="ECO:0000256" key="1">
    <source>
        <dbReference type="SAM" id="SignalP"/>
    </source>
</evidence>
<dbReference type="eggNOG" id="ENOG502T9QF">
    <property type="taxonomic scope" value="Eukaryota"/>
</dbReference>
<gene>
    <name evidence="2" type="primary">Dvir\GJ16692</name>
    <name evidence="2" type="ORF">Dvir_GJ16692</name>
</gene>
<dbReference type="AlphaFoldDB" id="B4M7Z7"/>
<dbReference type="KEGG" id="dvi:6633346"/>
<dbReference type="HOGENOM" id="CLU_1798451_0_0_1"/>
<keyword evidence="1" id="KW-0732">Signal</keyword>
<evidence type="ECO:0000313" key="2">
    <source>
        <dbReference type="EMBL" id="EDW62273.2"/>
    </source>
</evidence>
<reference evidence="2 3" key="1">
    <citation type="journal article" date="2007" name="Nature">
        <title>Evolution of genes and genomes on the Drosophila phylogeny.</title>
        <authorList>
            <consortium name="Drosophila 12 Genomes Consortium"/>
            <person name="Clark A.G."/>
            <person name="Eisen M.B."/>
            <person name="Smith D.R."/>
            <person name="Bergman C.M."/>
            <person name="Oliver B."/>
            <person name="Markow T.A."/>
            <person name="Kaufman T.C."/>
            <person name="Kellis M."/>
            <person name="Gelbart W."/>
            <person name="Iyer V.N."/>
            <person name="Pollard D.A."/>
            <person name="Sackton T.B."/>
            <person name="Larracuente A.M."/>
            <person name="Singh N.D."/>
            <person name="Abad J.P."/>
            <person name="Abt D.N."/>
            <person name="Adryan B."/>
            <person name="Aguade M."/>
            <person name="Akashi H."/>
            <person name="Anderson W.W."/>
            <person name="Aquadro C.F."/>
            <person name="Ardell D.H."/>
            <person name="Arguello R."/>
            <person name="Artieri C.G."/>
            <person name="Barbash D.A."/>
            <person name="Barker D."/>
            <person name="Barsanti P."/>
            <person name="Batterham P."/>
            <person name="Batzoglou S."/>
            <person name="Begun D."/>
            <person name="Bhutkar A."/>
            <person name="Blanco E."/>
            <person name="Bosak S.A."/>
            <person name="Bradley R.K."/>
            <person name="Brand A.D."/>
            <person name="Brent M.R."/>
            <person name="Brooks A.N."/>
            <person name="Brown R.H."/>
            <person name="Butlin R.K."/>
            <person name="Caggese C."/>
            <person name="Calvi B.R."/>
            <person name="Bernardo de Carvalho A."/>
            <person name="Caspi A."/>
            <person name="Castrezana S."/>
            <person name="Celniker S.E."/>
            <person name="Chang J.L."/>
            <person name="Chapple C."/>
            <person name="Chatterji S."/>
            <person name="Chinwalla A."/>
            <person name="Civetta A."/>
            <person name="Clifton S.W."/>
            <person name="Comeron J.M."/>
            <person name="Costello J.C."/>
            <person name="Coyne J.A."/>
            <person name="Daub J."/>
            <person name="David R.G."/>
            <person name="Delcher A.L."/>
            <person name="Delehaunty K."/>
            <person name="Do C.B."/>
            <person name="Ebling H."/>
            <person name="Edwards K."/>
            <person name="Eickbush T."/>
            <person name="Evans J.D."/>
            <person name="Filipski A."/>
            <person name="Findeiss S."/>
            <person name="Freyhult E."/>
            <person name="Fulton L."/>
            <person name="Fulton R."/>
            <person name="Garcia A.C."/>
            <person name="Gardiner A."/>
            <person name="Garfield D.A."/>
            <person name="Garvin B.E."/>
            <person name="Gibson G."/>
            <person name="Gilbert D."/>
            <person name="Gnerre S."/>
            <person name="Godfrey J."/>
            <person name="Good R."/>
            <person name="Gotea V."/>
            <person name="Gravely B."/>
            <person name="Greenberg A.J."/>
            <person name="Griffiths-Jones S."/>
            <person name="Gross S."/>
            <person name="Guigo R."/>
            <person name="Gustafson E.A."/>
            <person name="Haerty W."/>
            <person name="Hahn M.W."/>
            <person name="Halligan D.L."/>
            <person name="Halpern A.L."/>
            <person name="Halter G.M."/>
            <person name="Han M.V."/>
            <person name="Heger A."/>
            <person name="Hillier L."/>
            <person name="Hinrichs A.S."/>
            <person name="Holmes I."/>
            <person name="Hoskins R.A."/>
            <person name="Hubisz M.J."/>
            <person name="Hultmark D."/>
            <person name="Huntley M.A."/>
            <person name="Jaffe D.B."/>
            <person name="Jagadeeshan S."/>
            <person name="Jeck W.R."/>
            <person name="Johnson J."/>
            <person name="Jones C.D."/>
            <person name="Jordan W.C."/>
            <person name="Karpen G.H."/>
            <person name="Kataoka E."/>
            <person name="Keightley P.D."/>
            <person name="Kheradpour P."/>
            <person name="Kirkness E.F."/>
            <person name="Koerich L.B."/>
            <person name="Kristiansen K."/>
            <person name="Kudrna D."/>
            <person name="Kulathinal R.J."/>
            <person name="Kumar S."/>
            <person name="Kwok R."/>
            <person name="Lander E."/>
            <person name="Langley C.H."/>
            <person name="Lapoint R."/>
            <person name="Lazzaro B.P."/>
            <person name="Lee S.J."/>
            <person name="Levesque L."/>
            <person name="Li R."/>
            <person name="Lin C.F."/>
            <person name="Lin M.F."/>
            <person name="Lindblad-Toh K."/>
            <person name="Llopart A."/>
            <person name="Long M."/>
            <person name="Low L."/>
            <person name="Lozovsky E."/>
            <person name="Lu J."/>
            <person name="Luo M."/>
            <person name="Machado C.A."/>
            <person name="Makalowski W."/>
            <person name="Marzo M."/>
            <person name="Matsuda M."/>
            <person name="Matzkin L."/>
            <person name="McAllister B."/>
            <person name="McBride C.S."/>
            <person name="McKernan B."/>
            <person name="McKernan K."/>
            <person name="Mendez-Lago M."/>
            <person name="Minx P."/>
            <person name="Mollenhauer M.U."/>
            <person name="Montooth K."/>
            <person name="Mount S.M."/>
            <person name="Mu X."/>
            <person name="Myers E."/>
            <person name="Negre B."/>
            <person name="Newfeld S."/>
            <person name="Nielsen R."/>
            <person name="Noor M.A."/>
            <person name="O'Grady P."/>
            <person name="Pachter L."/>
            <person name="Papaceit M."/>
            <person name="Parisi M.J."/>
            <person name="Parisi M."/>
            <person name="Parts L."/>
            <person name="Pedersen J.S."/>
            <person name="Pesole G."/>
            <person name="Phillippy A.M."/>
            <person name="Ponting C.P."/>
            <person name="Pop M."/>
            <person name="Porcelli D."/>
            <person name="Powell J.R."/>
            <person name="Prohaska S."/>
            <person name="Pruitt K."/>
            <person name="Puig M."/>
            <person name="Quesneville H."/>
            <person name="Ram K.R."/>
            <person name="Rand D."/>
            <person name="Rasmussen M.D."/>
            <person name="Reed L.K."/>
            <person name="Reenan R."/>
            <person name="Reily A."/>
            <person name="Remington K.A."/>
            <person name="Rieger T.T."/>
            <person name="Ritchie M.G."/>
            <person name="Robin C."/>
            <person name="Rogers Y.H."/>
            <person name="Rohde C."/>
            <person name="Rozas J."/>
            <person name="Rubenfield M.J."/>
            <person name="Ruiz A."/>
            <person name="Russo S."/>
            <person name="Salzberg S.L."/>
            <person name="Sanchez-Gracia A."/>
            <person name="Saranga D.J."/>
            <person name="Sato H."/>
            <person name="Schaeffer S.W."/>
            <person name="Schatz M.C."/>
            <person name="Schlenke T."/>
            <person name="Schwartz R."/>
            <person name="Segarra C."/>
            <person name="Singh R.S."/>
            <person name="Sirot L."/>
            <person name="Sirota M."/>
            <person name="Sisneros N.B."/>
            <person name="Smith C.D."/>
            <person name="Smith T.F."/>
            <person name="Spieth J."/>
            <person name="Stage D.E."/>
            <person name="Stark A."/>
            <person name="Stephan W."/>
            <person name="Strausberg R.L."/>
            <person name="Strempel S."/>
            <person name="Sturgill D."/>
            <person name="Sutton G."/>
            <person name="Sutton G.G."/>
            <person name="Tao W."/>
            <person name="Teichmann S."/>
            <person name="Tobari Y.N."/>
            <person name="Tomimura Y."/>
            <person name="Tsolas J.M."/>
            <person name="Valente V.L."/>
            <person name="Venter E."/>
            <person name="Venter J.C."/>
            <person name="Vicario S."/>
            <person name="Vieira F.G."/>
            <person name="Vilella A.J."/>
            <person name="Villasante A."/>
            <person name="Walenz B."/>
            <person name="Wang J."/>
            <person name="Wasserman M."/>
            <person name="Watts T."/>
            <person name="Wilson D."/>
            <person name="Wilson R.K."/>
            <person name="Wing R.A."/>
            <person name="Wolfner M.F."/>
            <person name="Wong A."/>
            <person name="Wong G.K."/>
            <person name="Wu C.I."/>
            <person name="Wu G."/>
            <person name="Yamamoto D."/>
            <person name="Yang H.P."/>
            <person name="Yang S.P."/>
            <person name="Yorke J.A."/>
            <person name="Yoshida K."/>
            <person name="Zdobnov E."/>
            <person name="Zhang P."/>
            <person name="Zhang Y."/>
            <person name="Zimin A.V."/>
            <person name="Baldwin J."/>
            <person name="Abdouelleil A."/>
            <person name="Abdulkadir J."/>
            <person name="Abebe A."/>
            <person name="Abera B."/>
            <person name="Abreu J."/>
            <person name="Acer S.C."/>
            <person name="Aftuck L."/>
            <person name="Alexander A."/>
            <person name="An P."/>
            <person name="Anderson E."/>
            <person name="Anderson S."/>
            <person name="Arachi H."/>
            <person name="Azer M."/>
            <person name="Bachantsang P."/>
            <person name="Barry A."/>
            <person name="Bayul T."/>
            <person name="Berlin A."/>
            <person name="Bessette D."/>
            <person name="Bloom T."/>
            <person name="Blye J."/>
            <person name="Boguslavskiy L."/>
            <person name="Bonnet C."/>
            <person name="Boukhgalter B."/>
            <person name="Bourzgui I."/>
            <person name="Brown A."/>
            <person name="Cahill P."/>
            <person name="Channer S."/>
            <person name="Cheshatsang Y."/>
            <person name="Chuda L."/>
            <person name="Citroen M."/>
            <person name="Collymore A."/>
            <person name="Cooke P."/>
            <person name="Costello M."/>
            <person name="D'Aco K."/>
            <person name="Daza R."/>
            <person name="De Haan G."/>
            <person name="DeGray S."/>
            <person name="DeMaso C."/>
            <person name="Dhargay N."/>
            <person name="Dooley K."/>
            <person name="Dooley E."/>
            <person name="Doricent M."/>
            <person name="Dorje P."/>
            <person name="Dorjee K."/>
            <person name="Dupes A."/>
            <person name="Elong R."/>
            <person name="Falk J."/>
            <person name="Farina A."/>
            <person name="Faro S."/>
            <person name="Ferguson D."/>
            <person name="Fisher S."/>
            <person name="Foley C.D."/>
            <person name="Franke A."/>
            <person name="Friedrich D."/>
            <person name="Gadbois L."/>
            <person name="Gearin G."/>
            <person name="Gearin C.R."/>
            <person name="Giannoukos G."/>
            <person name="Goode T."/>
            <person name="Graham J."/>
            <person name="Grandbois E."/>
            <person name="Grewal S."/>
            <person name="Gyaltsen K."/>
            <person name="Hafez N."/>
            <person name="Hagos B."/>
            <person name="Hall J."/>
            <person name="Henson C."/>
            <person name="Hollinger A."/>
            <person name="Honan T."/>
            <person name="Huard M.D."/>
            <person name="Hughes L."/>
            <person name="Hurhula B."/>
            <person name="Husby M.E."/>
            <person name="Kamat A."/>
            <person name="Kanga B."/>
            <person name="Kashin S."/>
            <person name="Khazanovich D."/>
            <person name="Kisner P."/>
            <person name="Lance K."/>
            <person name="Lara M."/>
            <person name="Lee W."/>
            <person name="Lennon N."/>
            <person name="Letendre F."/>
            <person name="LeVine R."/>
            <person name="Lipovsky A."/>
            <person name="Liu X."/>
            <person name="Liu J."/>
            <person name="Liu S."/>
            <person name="Lokyitsang T."/>
            <person name="Lokyitsang Y."/>
            <person name="Lubonja R."/>
            <person name="Lui A."/>
            <person name="MacDonald P."/>
            <person name="Magnisalis V."/>
            <person name="Maru K."/>
            <person name="Matthews C."/>
            <person name="McCusker W."/>
            <person name="McDonough S."/>
            <person name="Mehta T."/>
            <person name="Meldrim J."/>
            <person name="Meneus L."/>
            <person name="Mihai O."/>
            <person name="Mihalev A."/>
            <person name="Mihova T."/>
            <person name="Mittelman R."/>
            <person name="Mlenga V."/>
            <person name="Montmayeur A."/>
            <person name="Mulrain L."/>
            <person name="Navidi A."/>
            <person name="Naylor J."/>
            <person name="Negash T."/>
            <person name="Nguyen T."/>
            <person name="Nguyen N."/>
            <person name="Nicol R."/>
            <person name="Norbu C."/>
            <person name="Norbu N."/>
            <person name="Novod N."/>
            <person name="O'Neill B."/>
            <person name="Osman S."/>
            <person name="Markiewicz E."/>
            <person name="Oyono O.L."/>
            <person name="Patti C."/>
            <person name="Phunkhang P."/>
            <person name="Pierre F."/>
            <person name="Priest M."/>
            <person name="Raghuraman S."/>
            <person name="Rege F."/>
            <person name="Reyes R."/>
            <person name="Rise C."/>
            <person name="Rogov P."/>
            <person name="Ross K."/>
            <person name="Ryan E."/>
            <person name="Settipalli S."/>
            <person name="Shea T."/>
            <person name="Sherpa N."/>
            <person name="Shi L."/>
            <person name="Shih D."/>
            <person name="Sparrow T."/>
            <person name="Spaulding J."/>
            <person name="Stalker J."/>
            <person name="Stange-Thomann N."/>
            <person name="Stavropoulos S."/>
            <person name="Stone C."/>
            <person name="Strader C."/>
            <person name="Tesfaye S."/>
            <person name="Thomson T."/>
            <person name="Thoulutsang Y."/>
            <person name="Thoulutsang D."/>
            <person name="Topham K."/>
            <person name="Topping I."/>
            <person name="Tsamla T."/>
            <person name="Vassiliev H."/>
            <person name="Vo A."/>
            <person name="Wangchuk T."/>
            <person name="Wangdi T."/>
            <person name="Weiand M."/>
            <person name="Wilkinson J."/>
            <person name="Wilson A."/>
            <person name="Yadav S."/>
            <person name="Young G."/>
            <person name="Yu Q."/>
            <person name="Zembek L."/>
            <person name="Zhong D."/>
            <person name="Zimmer A."/>
            <person name="Zwirko Z."/>
            <person name="Jaffe D.B."/>
            <person name="Alvarez P."/>
            <person name="Brockman W."/>
            <person name="Butler J."/>
            <person name="Chin C."/>
            <person name="Gnerre S."/>
            <person name="Grabherr M."/>
            <person name="Kleber M."/>
            <person name="Mauceli E."/>
            <person name="MacCallum I."/>
        </authorList>
    </citation>
    <scope>NUCLEOTIDE SEQUENCE [LARGE SCALE GENOMIC DNA]</scope>
    <source>
        <strain evidence="3">Tucson 15010-1051.87</strain>
    </source>
</reference>
<feature type="signal peptide" evidence="1">
    <location>
        <begin position="1"/>
        <end position="22"/>
    </location>
</feature>
<dbReference type="EMBL" id="CH940653">
    <property type="protein sequence ID" value="EDW62273.2"/>
    <property type="molecule type" value="Genomic_DNA"/>
</dbReference>
<accession>B4M7Z7</accession>
<keyword evidence="3" id="KW-1185">Reference proteome</keyword>
<name>B4M7Z7_DROVI</name>
<dbReference type="OrthoDB" id="8018571at2759"/>
<dbReference type="Proteomes" id="UP000008792">
    <property type="component" value="Unassembled WGS sequence"/>
</dbReference>
<organism evidence="2 3">
    <name type="scientific">Drosophila virilis</name>
    <name type="common">Fruit fly</name>
    <dbReference type="NCBI Taxonomy" id="7244"/>
    <lineage>
        <taxon>Eukaryota</taxon>
        <taxon>Metazoa</taxon>
        <taxon>Ecdysozoa</taxon>
        <taxon>Arthropoda</taxon>
        <taxon>Hexapoda</taxon>
        <taxon>Insecta</taxon>
        <taxon>Pterygota</taxon>
        <taxon>Neoptera</taxon>
        <taxon>Endopterygota</taxon>
        <taxon>Diptera</taxon>
        <taxon>Brachycera</taxon>
        <taxon>Muscomorpha</taxon>
        <taxon>Ephydroidea</taxon>
        <taxon>Drosophilidae</taxon>
        <taxon>Drosophila</taxon>
    </lineage>
</organism>
<proteinExistence type="predicted"/>
<evidence type="ECO:0000313" key="3">
    <source>
        <dbReference type="Proteomes" id="UP000008792"/>
    </source>
</evidence>
<protein>
    <submittedName>
        <fullName evidence="2">Uncharacterized protein</fullName>
    </submittedName>
</protein>
<feature type="chain" id="PRO_5006457692" evidence="1">
    <location>
        <begin position="23"/>
        <end position="123"/>
    </location>
</feature>
<dbReference type="InParanoid" id="B4M7Z7"/>
<sequence length="123" mass="13411">MHGRAIIWSCICIGICLGHVWAVPAARPRRQVVQPLWLMRPDLLPSSQAARVSVTPQKLQETADIRASIQKAVNEGTYVVAASPQQFLSALGQVNSPGAAVNPFAMPVLPAFTLPNATWWRPF</sequence>